<keyword evidence="4" id="KW-1185">Reference proteome</keyword>
<name>A0ABR9AS20_9BACL</name>
<evidence type="ECO:0000313" key="3">
    <source>
        <dbReference type="EMBL" id="MBD8496918.1"/>
    </source>
</evidence>
<keyword evidence="1" id="KW-0732">Signal</keyword>
<comment type="caution">
    <text evidence="3">The sequence shown here is derived from an EMBL/GenBank/DDBJ whole genome shotgun (WGS) entry which is preliminary data.</text>
</comment>
<evidence type="ECO:0000313" key="4">
    <source>
        <dbReference type="Proteomes" id="UP000634529"/>
    </source>
</evidence>
<organism evidence="3 4">
    <name type="scientific">Paenibacillus arenosi</name>
    <dbReference type="NCBI Taxonomy" id="2774142"/>
    <lineage>
        <taxon>Bacteria</taxon>
        <taxon>Bacillati</taxon>
        <taxon>Bacillota</taxon>
        <taxon>Bacilli</taxon>
        <taxon>Bacillales</taxon>
        <taxon>Paenibacillaceae</taxon>
        <taxon>Paenibacillus</taxon>
    </lineage>
</organism>
<proteinExistence type="predicted"/>
<protein>
    <submittedName>
        <fullName evidence="3">FixH family protein</fullName>
    </submittedName>
</protein>
<dbReference type="Proteomes" id="UP000634529">
    <property type="component" value="Unassembled WGS sequence"/>
</dbReference>
<reference evidence="3 4" key="1">
    <citation type="submission" date="2020-09" db="EMBL/GenBank/DDBJ databases">
        <title>Paenibacillus sp. CAU 1523 isolated from sand of Haeundae Beach.</title>
        <authorList>
            <person name="Kim W."/>
        </authorList>
    </citation>
    <scope>NUCLEOTIDE SEQUENCE [LARGE SCALE GENOMIC DNA]</scope>
    <source>
        <strain evidence="3 4">CAU 1523</strain>
    </source>
</reference>
<accession>A0ABR9AS20</accession>
<feature type="signal peptide" evidence="1">
    <location>
        <begin position="1"/>
        <end position="19"/>
    </location>
</feature>
<dbReference type="InterPro" id="IPR032693">
    <property type="entry name" value="YtkA-like_dom"/>
</dbReference>
<sequence length="165" mass="18138">MIKKVAVSIMLAFVLVSSAACTASTDTQKKQHVSSQLNAEIITPESIALKQETVLQVRLTDHNEPVTKADLVQFEIWDAKKGQGKEGSQMIPAQHEKDGLYTVTTTFDQNGVYFVQTHVSVGEQHVMPKKQLIVGEVSAEELKAVQEEMLKHEQGASEGHGGHHH</sequence>
<feature type="chain" id="PRO_5045243446" evidence="1">
    <location>
        <begin position="20"/>
        <end position="165"/>
    </location>
</feature>
<dbReference type="RefSeq" id="WP_192023391.1">
    <property type="nucleotide sequence ID" value="NZ_JACYTN010000001.1"/>
</dbReference>
<gene>
    <name evidence="3" type="ORF">IFO66_01230</name>
</gene>
<dbReference type="PROSITE" id="PS51257">
    <property type="entry name" value="PROKAR_LIPOPROTEIN"/>
    <property type="match status" value="1"/>
</dbReference>
<dbReference type="Pfam" id="PF13115">
    <property type="entry name" value="YtkA"/>
    <property type="match status" value="1"/>
</dbReference>
<evidence type="ECO:0000256" key="1">
    <source>
        <dbReference type="SAM" id="SignalP"/>
    </source>
</evidence>
<feature type="domain" description="YtkA-like" evidence="2">
    <location>
        <begin position="34"/>
        <end position="118"/>
    </location>
</feature>
<evidence type="ECO:0000259" key="2">
    <source>
        <dbReference type="Pfam" id="PF13115"/>
    </source>
</evidence>
<dbReference type="EMBL" id="JACYTN010000001">
    <property type="protein sequence ID" value="MBD8496918.1"/>
    <property type="molecule type" value="Genomic_DNA"/>
</dbReference>